<dbReference type="Pfam" id="PF00266">
    <property type="entry name" value="Aminotran_5"/>
    <property type="match status" value="1"/>
</dbReference>
<dbReference type="AlphaFoldDB" id="A0A1I1Y5C2"/>
<feature type="domain" description="Aminotransferase class V" evidence="5">
    <location>
        <begin position="63"/>
        <end position="366"/>
    </location>
</feature>
<dbReference type="OrthoDB" id="9808002at2"/>
<accession>A0A1I1Y5C2</accession>
<dbReference type="SUPFAM" id="SSF53383">
    <property type="entry name" value="PLP-dependent transferases"/>
    <property type="match status" value="1"/>
</dbReference>
<dbReference type="Gene3D" id="3.40.640.10">
    <property type="entry name" value="Type I PLP-dependent aspartate aminotransferase-like (Major domain)"/>
    <property type="match status" value="1"/>
</dbReference>
<gene>
    <name evidence="6" type="ORF">SAMN02745121_03103</name>
</gene>
<dbReference type="PROSITE" id="PS00595">
    <property type="entry name" value="AA_TRANSFER_CLASS_5"/>
    <property type="match status" value="1"/>
</dbReference>
<keyword evidence="6" id="KW-0456">Lyase</keyword>
<dbReference type="EMBL" id="FOMX01000009">
    <property type="protein sequence ID" value="SFE13293.1"/>
    <property type="molecule type" value="Genomic_DNA"/>
</dbReference>
<evidence type="ECO:0000259" key="5">
    <source>
        <dbReference type="Pfam" id="PF00266"/>
    </source>
</evidence>
<comment type="cofactor">
    <cofactor evidence="1 4">
        <name>pyridoxal 5'-phosphate</name>
        <dbReference type="ChEBI" id="CHEBI:597326"/>
    </cofactor>
</comment>
<comment type="similarity">
    <text evidence="3">Belongs to the class-V pyridoxal-phosphate-dependent aminotransferase family.</text>
</comment>
<protein>
    <submittedName>
        <fullName evidence="6">Selenocysteine lyase/Cysteine desulfurase</fullName>
    </submittedName>
</protein>
<dbReference type="Gene3D" id="3.90.1150.10">
    <property type="entry name" value="Aspartate Aminotransferase, domain 1"/>
    <property type="match status" value="1"/>
</dbReference>
<name>A0A1I1Y5C2_9BACT</name>
<dbReference type="InterPro" id="IPR015421">
    <property type="entry name" value="PyrdxlP-dep_Trfase_major"/>
</dbReference>
<keyword evidence="7" id="KW-1185">Reference proteome</keyword>
<evidence type="ECO:0000256" key="1">
    <source>
        <dbReference type="ARBA" id="ARBA00001933"/>
    </source>
</evidence>
<dbReference type="InterPro" id="IPR015422">
    <property type="entry name" value="PyrdxlP-dep_Trfase_small"/>
</dbReference>
<sequence>MTTPDLPIARLGDRSLFPELQPRAYLNHAAVSPWSTPVQAAVAAVAAYYARRGAGAIPLWIQLRARLRAAIAGLIGAEPADIALINNTTRGVTDVALCMSWRPGERVLLFQGEFPANVTPWQQAAELFGLSVEMLPLADFARSPAEGLGALQTALAGGGVRLVAVSAVQFQSGLRMPLAAMADACHAVGASLFVDGIQAVGAVPLDVREARIDYLSVGGHKWLMGCEGLGFLYVRPERLGELRPRVAGWLSHEDGLRFLLEGAGHLRYDRPIRRSADFIEGGAGNTVGCAALEAALGLIAQLGPAAVWTHVQAYLDLLEAGLVARGFVSLRARDPAARSCILSVLPPNPGDVLGLQRELAERGVACSTPDGLLRFSPHWPNHPDEVPFVLDAVDGALGHG</sequence>
<dbReference type="PANTHER" id="PTHR43586">
    <property type="entry name" value="CYSTEINE DESULFURASE"/>
    <property type="match status" value="1"/>
</dbReference>
<evidence type="ECO:0000256" key="2">
    <source>
        <dbReference type="ARBA" id="ARBA00022898"/>
    </source>
</evidence>
<evidence type="ECO:0000313" key="6">
    <source>
        <dbReference type="EMBL" id="SFE13293.1"/>
    </source>
</evidence>
<evidence type="ECO:0000256" key="3">
    <source>
        <dbReference type="RuleBase" id="RU004075"/>
    </source>
</evidence>
<keyword evidence="2" id="KW-0663">Pyridoxal phosphate</keyword>
<dbReference type="STRING" id="54.SAMN02745121_03103"/>
<dbReference type="Proteomes" id="UP000199400">
    <property type="component" value="Unassembled WGS sequence"/>
</dbReference>
<evidence type="ECO:0000256" key="4">
    <source>
        <dbReference type="RuleBase" id="RU004504"/>
    </source>
</evidence>
<dbReference type="RefSeq" id="WP_096329754.1">
    <property type="nucleotide sequence ID" value="NZ_FOMX01000009.1"/>
</dbReference>
<organism evidence="6 7">
    <name type="scientific">Nannocystis exedens</name>
    <dbReference type="NCBI Taxonomy" id="54"/>
    <lineage>
        <taxon>Bacteria</taxon>
        <taxon>Pseudomonadati</taxon>
        <taxon>Myxococcota</taxon>
        <taxon>Polyangia</taxon>
        <taxon>Nannocystales</taxon>
        <taxon>Nannocystaceae</taxon>
        <taxon>Nannocystis</taxon>
    </lineage>
</organism>
<dbReference type="GO" id="GO:0016829">
    <property type="term" value="F:lyase activity"/>
    <property type="evidence" value="ECO:0007669"/>
    <property type="project" value="UniProtKB-KW"/>
</dbReference>
<reference evidence="7" key="1">
    <citation type="submission" date="2016-10" db="EMBL/GenBank/DDBJ databases">
        <authorList>
            <person name="Varghese N."/>
            <person name="Submissions S."/>
        </authorList>
    </citation>
    <scope>NUCLEOTIDE SEQUENCE [LARGE SCALE GENOMIC DNA]</scope>
    <source>
        <strain evidence="7">ATCC 25963</strain>
    </source>
</reference>
<evidence type="ECO:0000313" key="7">
    <source>
        <dbReference type="Proteomes" id="UP000199400"/>
    </source>
</evidence>
<proteinExistence type="inferred from homology"/>
<dbReference type="PANTHER" id="PTHR43586:SF15">
    <property type="entry name" value="BLR3095 PROTEIN"/>
    <property type="match status" value="1"/>
</dbReference>
<dbReference type="InterPro" id="IPR015424">
    <property type="entry name" value="PyrdxlP-dep_Trfase"/>
</dbReference>
<dbReference type="InterPro" id="IPR020578">
    <property type="entry name" value="Aminotrans_V_PyrdxlP_BS"/>
</dbReference>
<dbReference type="InterPro" id="IPR000192">
    <property type="entry name" value="Aminotrans_V_dom"/>
</dbReference>